<organism evidence="1">
    <name type="scientific">Phaffia rhodozyma</name>
    <name type="common">Yeast</name>
    <name type="synonym">Xanthophyllomyces dendrorhous</name>
    <dbReference type="NCBI Taxonomy" id="264483"/>
    <lineage>
        <taxon>Eukaryota</taxon>
        <taxon>Fungi</taxon>
        <taxon>Dikarya</taxon>
        <taxon>Basidiomycota</taxon>
        <taxon>Agaricomycotina</taxon>
        <taxon>Tremellomycetes</taxon>
        <taxon>Cystofilobasidiales</taxon>
        <taxon>Mrakiaceae</taxon>
        <taxon>Phaffia</taxon>
    </lineage>
</organism>
<protein>
    <submittedName>
        <fullName evidence="1">Uncharacterized protein</fullName>
    </submittedName>
</protein>
<reference evidence="1" key="1">
    <citation type="submission" date="2014-08" db="EMBL/GenBank/DDBJ databases">
        <authorList>
            <person name="Sharma Rahul"/>
            <person name="Thines Marco"/>
        </authorList>
    </citation>
    <scope>NUCLEOTIDE SEQUENCE</scope>
</reference>
<evidence type="ECO:0000313" key="1">
    <source>
        <dbReference type="EMBL" id="CDZ98503.1"/>
    </source>
</evidence>
<dbReference type="AlphaFoldDB" id="A0A0F7SLD8"/>
<sequence>MFFFVSFHVMLHRYLVERLIEDYQVDQEVNERRTSSLPNFECQSAESEVQAEVEVCCHTPFLSFSNPLLLYYRLLYRIFRMIRVLVFSSHFI</sequence>
<name>A0A0F7SLD8_PHARH</name>
<dbReference type="EMBL" id="LN483345">
    <property type="protein sequence ID" value="CDZ98503.1"/>
    <property type="molecule type" value="Genomic_DNA"/>
</dbReference>
<accession>A0A0F7SLD8</accession>
<proteinExistence type="predicted"/>